<evidence type="ECO:0000313" key="4">
    <source>
        <dbReference type="Proteomes" id="UP000536179"/>
    </source>
</evidence>
<evidence type="ECO:0008006" key="5">
    <source>
        <dbReference type="Google" id="ProtNLM"/>
    </source>
</evidence>
<dbReference type="Proteomes" id="UP000536179">
    <property type="component" value="Unassembled WGS sequence"/>
</dbReference>
<protein>
    <recommendedName>
        <fullName evidence="5">DUF4190 domain-containing protein</fullName>
    </recommendedName>
</protein>
<evidence type="ECO:0000256" key="2">
    <source>
        <dbReference type="SAM" id="Phobius"/>
    </source>
</evidence>
<sequence>MTDSQEKSGSTGSSLYAPKSGSDSQADSLFSIPRMGAEVGYDVATDDDVPPFRTSGLVCFILGLLSFSATVAWQMLILPIAAIIFGVIAMRRWTGQRPAGTTVAVIGLLLASGFGAAGVAIPMAKNKTMGDQAVYFAGEYLELVGRGDTELALELRKEARNRQVNEMNLQKAYAEDPIARETMENESENAMIESIRKAGSDIPWELAEPPRVFVKYNNERVDTYWVDPSGRVKDKIQILMQWTPNEKTNTGEWHVNLFQVARELIVAPSVL</sequence>
<feature type="transmembrane region" description="Helical" evidence="2">
    <location>
        <begin position="60"/>
        <end position="90"/>
    </location>
</feature>
<feature type="transmembrane region" description="Helical" evidence="2">
    <location>
        <begin position="102"/>
        <end position="124"/>
    </location>
</feature>
<dbReference type="RefSeq" id="WP_184305891.1">
    <property type="nucleotide sequence ID" value="NZ_JACHXU010000011.1"/>
</dbReference>
<proteinExistence type="predicted"/>
<keyword evidence="2" id="KW-0472">Membrane</keyword>
<keyword evidence="2" id="KW-1133">Transmembrane helix</keyword>
<name>A0A7W5H743_9BACT</name>
<keyword evidence="4" id="KW-1185">Reference proteome</keyword>
<keyword evidence="2" id="KW-0812">Transmembrane</keyword>
<organism evidence="3 4">
    <name type="scientific">Aporhodopirellula rubra</name>
    <dbReference type="NCBI Taxonomy" id="980271"/>
    <lineage>
        <taxon>Bacteria</taxon>
        <taxon>Pseudomonadati</taxon>
        <taxon>Planctomycetota</taxon>
        <taxon>Planctomycetia</taxon>
        <taxon>Pirellulales</taxon>
        <taxon>Pirellulaceae</taxon>
        <taxon>Aporhodopirellula</taxon>
    </lineage>
</organism>
<dbReference type="AlphaFoldDB" id="A0A7W5H743"/>
<reference evidence="3 4" key="1">
    <citation type="submission" date="2020-08" db="EMBL/GenBank/DDBJ databases">
        <title>Genomic Encyclopedia of Type Strains, Phase III (KMG-III): the genomes of soil and plant-associated and newly described type strains.</title>
        <authorList>
            <person name="Whitman W."/>
        </authorList>
    </citation>
    <scope>NUCLEOTIDE SEQUENCE [LARGE SCALE GENOMIC DNA]</scope>
    <source>
        <strain evidence="3 4">CECT 8075</strain>
    </source>
</reference>
<comment type="caution">
    <text evidence="3">The sequence shown here is derived from an EMBL/GenBank/DDBJ whole genome shotgun (WGS) entry which is preliminary data.</text>
</comment>
<feature type="region of interest" description="Disordered" evidence="1">
    <location>
        <begin position="1"/>
        <end position="24"/>
    </location>
</feature>
<evidence type="ECO:0000256" key="1">
    <source>
        <dbReference type="SAM" id="MobiDB-lite"/>
    </source>
</evidence>
<accession>A0A7W5H743</accession>
<gene>
    <name evidence="3" type="ORF">FHS27_003386</name>
</gene>
<evidence type="ECO:0000313" key="3">
    <source>
        <dbReference type="EMBL" id="MBB3207561.1"/>
    </source>
</evidence>
<dbReference type="EMBL" id="JACHXU010000011">
    <property type="protein sequence ID" value="MBB3207561.1"/>
    <property type="molecule type" value="Genomic_DNA"/>
</dbReference>